<feature type="domain" description="Outer membrane protein beta-barrel" evidence="3">
    <location>
        <begin position="49"/>
        <end position="230"/>
    </location>
</feature>
<feature type="chain" id="PRO_5043612658" evidence="2">
    <location>
        <begin position="22"/>
        <end position="232"/>
    </location>
</feature>
<dbReference type="EMBL" id="CP139487">
    <property type="protein sequence ID" value="WPU67066.1"/>
    <property type="molecule type" value="Genomic_DNA"/>
</dbReference>
<dbReference type="AlphaFoldDB" id="A0AAX4HVP2"/>
<evidence type="ECO:0000313" key="4">
    <source>
        <dbReference type="EMBL" id="WPU67066.1"/>
    </source>
</evidence>
<name>A0AAX4HVP2_9BACT</name>
<dbReference type="InterPro" id="IPR011250">
    <property type="entry name" value="OMP/PagP_B-barrel"/>
</dbReference>
<dbReference type="RefSeq" id="WP_321399890.1">
    <property type="nucleotide sequence ID" value="NZ_CP139487.1"/>
</dbReference>
<keyword evidence="5" id="KW-1185">Reference proteome</keyword>
<evidence type="ECO:0000259" key="3">
    <source>
        <dbReference type="Pfam" id="PF13505"/>
    </source>
</evidence>
<protein>
    <submittedName>
        <fullName evidence="4">Outer membrane beta-barrel domain-containing protein</fullName>
    </submittedName>
</protein>
<feature type="signal peptide" evidence="2">
    <location>
        <begin position="1"/>
        <end position="21"/>
    </location>
</feature>
<dbReference type="SUPFAM" id="SSF56925">
    <property type="entry name" value="OMPA-like"/>
    <property type="match status" value="1"/>
</dbReference>
<gene>
    <name evidence="4" type="ORF">SOO65_09905</name>
</gene>
<organism evidence="4 5">
    <name type="scientific">Peredibacter starrii</name>
    <dbReference type="NCBI Taxonomy" id="28202"/>
    <lineage>
        <taxon>Bacteria</taxon>
        <taxon>Pseudomonadati</taxon>
        <taxon>Bdellovibrionota</taxon>
        <taxon>Bacteriovoracia</taxon>
        <taxon>Bacteriovoracales</taxon>
        <taxon>Bacteriovoracaceae</taxon>
        <taxon>Peredibacter</taxon>
    </lineage>
</organism>
<dbReference type="InterPro" id="IPR027385">
    <property type="entry name" value="Beta-barrel_OMP"/>
</dbReference>
<dbReference type="Proteomes" id="UP001324634">
    <property type="component" value="Chromosome"/>
</dbReference>
<evidence type="ECO:0000313" key="5">
    <source>
        <dbReference type="Proteomes" id="UP001324634"/>
    </source>
</evidence>
<evidence type="ECO:0000256" key="2">
    <source>
        <dbReference type="SAM" id="SignalP"/>
    </source>
</evidence>
<sequence length="232" mass="26927">MLKLSIIALGLMLMLTKNTHAGEKSLYDFLWLDPDKKVYVLQNKLYKKEHSFYADVGYLSNFTSKFQDTQGIAIRAGYYFHEEWGLEVFYNQYSNSNNDDFRNVQFINEAEPFVRRLNSTYGAMLIWSPFYGKINTFNQIYYFDWSFGAGVSKINAESNLKTVTQTNVPNNYAKENYTGAVLKTKVKFHLTEHVHLGLEYMNTYYNAPGPKNPKSDKLRTNTDVVFSVGFSY</sequence>
<accession>A0AAX4HVP2</accession>
<dbReference type="Pfam" id="PF13505">
    <property type="entry name" value="OMP_b-brl"/>
    <property type="match status" value="1"/>
</dbReference>
<keyword evidence="1 2" id="KW-0732">Signal</keyword>
<reference evidence="4 5" key="1">
    <citation type="submission" date="2023-11" db="EMBL/GenBank/DDBJ databases">
        <title>Peredibacter starrii A3.12.</title>
        <authorList>
            <person name="Mitchell R.J."/>
        </authorList>
    </citation>
    <scope>NUCLEOTIDE SEQUENCE [LARGE SCALE GENOMIC DNA]</scope>
    <source>
        <strain evidence="4 5">A3.12</strain>
    </source>
</reference>
<proteinExistence type="predicted"/>
<dbReference type="KEGG" id="psti:SOO65_09905"/>
<dbReference type="Gene3D" id="2.40.160.20">
    <property type="match status" value="1"/>
</dbReference>
<dbReference type="InterPro" id="IPR030820">
    <property type="entry name" value="OMP_myx_plus_Proteobacteria"/>
</dbReference>
<evidence type="ECO:0000256" key="1">
    <source>
        <dbReference type="ARBA" id="ARBA00022729"/>
    </source>
</evidence>
<dbReference type="NCBIfam" id="TIGR04565">
    <property type="entry name" value="OMP_myx_plus"/>
    <property type="match status" value="1"/>
</dbReference>